<dbReference type="GO" id="GO:0003677">
    <property type="term" value="F:DNA binding"/>
    <property type="evidence" value="ECO:0007669"/>
    <property type="project" value="InterPro"/>
</dbReference>
<dbReference type="InterPro" id="IPR050239">
    <property type="entry name" value="Sigma-70_RNA_pol_init_factors"/>
</dbReference>
<dbReference type="SUPFAM" id="SSF47789">
    <property type="entry name" value="C-terminal domain of RNA polymerase alpha subunit"/>
    <property type="match status" value="1"/>
</dbReference>
<evidence type="ECO:0000259" key="2">
    <source>
        <dbReference type="Pfam" id="PF04545"/>
    </source>
</evidence>
<dbReference type="Pfam" id="PF03118">
    <property type="entry name" value="RNA_pol_A_CTD"/>
    <property type="match status" value="1"/>
</dbReference>
<feature type="domain" description="RNA polymerase alpha subunit C-terminal" evidence="1">
    <location>
        <begin position="130"/>
        <end position="189"/>
    </location>
</feature>
<dbReference type="Gene3D" id="1.10.10.10">
    <property type="entry name" value="Winged helix-like DNA-binding domain superfamily/Winged helix DNA-binding domain"/>
    <property type="match status" value="1"/>
</dbReference>
<dbReference type="SUPFAM" id="SSF88659">
    <property type="entry name" value="Sigma3 and sigma4 domains of RNA polymerase sigma factors"/>
    <property type="match status" value="1"/>
</dbReference>
<dbReference type="EMBL" id="OQ890319">
    <property type="protein sequence ID" value="WLJ25905.1"/>
    <property type="molecule type" value="Genomic_DNA"/>
</dbReference>
<dbReference type="InterPro" id="IPR013324">
    <property type="entry name" value="RNA_pol_sigma_r3/r4-like"/>
</dbReference>
<name>A0AA49X482_9VIRU</name>
<sequence length="211" mass="24923">MNTKQQLILVNMLIPDFAKRLEQYVLESGRLTDREKNVIVLRSIRGKALEEIAREYRVTRERIRQVEARAIRKLRCFAPVKTLQEFYPEMTSDKKDELANRVGSTIIEFLLNEDPNAEQENERIKTTMREERLRSVELHEVGLSYRAYAVLRRNNIENLLDLSEYSLEEISHLRNIGRKGINDICQNVKKYPDFSFKGDEKEMTTVDEEKE</sequence>
<dbReference type="InterPro" id="IPR000943">
    <property type="entry name" value="RNA_pol_sigma70"/>
</dbReference>
<dbReference type="Gene3D" id="1.10.150.20">
    <property type="entry name" value="5' to 3' exonuclease, C-terminal subdomain"/>
    <property type="match status" value="1"/>
</dbReference>
<dbReference type="Pfam" id="PF04545">
    <property type="entry name" value="Sigma70_r4"/>
    <property type="match status" value="1"/>
</dbReference>
<dbReference type="GO" id="GO:0003700">
    <property type="term" value="F:DNA-binding transcription factor activity"/>
    <property type="evidence" value="ECO:0007669"/>
    <property type="project" value="InterPro"/>
</dbReference>
<dbReference type="PANTHER" id="PTHR30603:SF60">
    <property type="entry name" value="RNA POLYMERASE SIGMA FACTOR RPOD"/>
    <property type="match status" value="1"/>
</dbReference>
<dbReference type="InterPro" id="IPR011260">
    <property type="entry name" value="RNAP_asu_C"/>
</dbReference>
<dbReference type="GO" id="GO:0003899">
    <property type="term" value="F:DNA-directed RNA polymerase activity"/>
    <property type="evidence" value="ECO:0007669"/>
    <property type="project" value="InterPro"/>
</dbReference>
<evidence type="ECO:0000313" key="3">
    <source>
        <dbReference type="EMBL" id="WLJ25905.1"/>
    </source>
</evidence>
<dbReference type="InterPro" id="IPR007630">
    <property type="entry name" value="RNA_pol_sigma70_r4"/>
</dbReference>
<dbReference type="InterPro" id="IPR036388">
    <property type="entry name" value="WH-like_DNA-bd_sf"/>
</dbReference>
<protein>
    <submittedName>
        <fullName evidence="3">RNA polymerase sigma factor</fullName>
    </submittedName>
</protein>
<dbReference type="PANTHER" id="PTHR30603">
    <property type="entry name" value="RNA POLYMERASE SIGMA FACTOR RPO"/>
    <property type="match status" value="1"/>
</dbReference>
<dbReference type="PRINTS" id="PR00046">
    <property type="entry name" value="SIGMA70FCT"/>
</dbReference>
<organism evidence="3">
    <name type="scientific">Firmicutes phage HS11</name>
    <dbReference type="NCBI Taxonomy" id="3056393"/>
    <lineage>
        <taxon>Viruses</taxon>
    </lineage>
</organism>
<feature type="domain" description="RNA polymerase sigma-70 region 4" evidence="2">
    <location>
        <begin position="30"/>
        <end position="75"/>
    </location>
</feature>
<proteinExistence type="predicted"/>
<dbReference type="CDD" id="cd06171">
    <property type="entry name" value="Sigma70_r4"/>
    <property type="match status" value="1"/>
</dbReference>
<evidence type="ECO:0000259" key="1">
    <source>
        <dbReference type="Pfam" id="PF03118"/>
    </source>
</evidence>
<reference evidence="3" key="1">
    <citation type="submission" date="2023-04" db="EMBL/GenBank/DDBJ databases">
        <title>The human skin virome in hidradenitis suppurativa patients.</title>
        <authorList>
            <person name="Jansen D."/>
        </authorList>
    </citation>
    <scope>NUCLEOTIDE SEQUENCE</scope>
    <source>
        <strain evidence="3">VC3_JansenPhageH</strain>
    </source>
</reference>
<dbReference type="GO" id="GO:0006352">
    <property type="term" value="P:DNA-templated transcription initiation"/>
    <property type="evidence" value="ECO:0007669"/>
    <property type="project" value="InterPro"/>
</dbReference>
<accession>A0AA49X482</accession>